<gene>
    <name evidence="9" type="ORF">FHP88_17935</name>
</gene>
<keyword evidence="10" id="KW-1185">Reference proteome</keyword>
<feature type="transmembrane region" description="Helical" evidence="8">
    <location>
        <begin position="132"/>
        <end position="158"/>
    </location>
</feature>
<evidence type="ECO:0000256" key="6">
    <source>
        <dbReference type="ARBA" id="ARBA00022989"/>
    </source>
</evidence>
<organism evidence="9 10">
    <name type="scientific">Sedimenticola selenatireducens</name>
    <dbReference type="NCBI Taxonomy" id="191960"/>
    <lineage>
        <taxon>Bacteria</taxon>
        <taxon>Pseudomonadati</taxon>
        <taxon>Pseudomonadota</taxon>
        <taxon>Gammaproteobacteria</taxon>
        <taxon>Chromatiales</taxon>
        <taxon>Sedimenticolaceae</taxon>
        <taxon>Sedimenticola</taxon>
    </lineage>
</organism>
<dbReference type="PANTHER" id="PTHR30269">
    <property type="entry name" value="TRANSMEMBRANE PROTEIN YFCA"/>
    <property type="match status" value="1"/>
</dbReference>
<dbReference type="InterPro" id="IPR052017">
    <property type="entry name" value="TSUP"/>
</dbReference>
<dbReference type="InterPro" id="IPR002781">
    <property type="entry name" value="TM_pro_TauE-like"/>
</dbReference>
<keyword evidence="6 8" id="KW-1133">Transmembrane helix</keyword>
<feature type="transmembrane region" description="Helical" evidence="8">
    <location>
        <begin position="196"/>
        <end position="215"/>
    </location>
</feature>
<feature type="transmembrane region" description="Helical" evidence="8">
    <location>
        <begin position="36"/>
        <end position="56"/>
    </location>
</feature>
<feature type="transmembrane region" description="Helical" evidence="8">
    <location>
        <begin position="227"/>
        <end position="244"/>
    </location>
</feature>
<evidence type="ECO:0000313" key="9">
    <source>
        <dbReference type="EMBL" id="TVO69533.1"/>
    </source>
</evidence>
<dbReference type="GO" id="GO:0005886">
    <property type="term" value="C:plasma membrane"/>
    <property type="evidence" value="ECO:0007669"/>
    <property type="project" value="UniProtKB-SubCell"/>
</dbReference>
<evidence type="ECO:0000256" key="1">
    <source>
        <dbReference type="ARBA" id="ARBA00004651"/>
    </source>
</evidence>
<feature type="transmembrane region" description="Helical" evidence="8">
    <location>
        <begin position="102"/>
        <end position="120"/>
    </location>
</feature>
<dbReference type="AlphaFoldDB" id="A0A558DLM4"/>
<accession>A0A558DLM4</accession>
<keyword evidence="3" id="KW-0813">Transport</keyword>
<comment type="caution">
    <text evidence="9">The sequence shown here is derived from an EMBL/GenBank/DDBJ whole genome shotgun (WGS) entry which is preliminary data.</text>
</comment>
<keyword evidence="4 8" id="KW-1003">Cell membrane</keyword>
<comment type="subcellular location">
    <subcellularLocation>
        <location evidence="1 8">Cell membrane</location>
        <topology evidence="1 8">Multi-pass membrane protein</topology>
    </subcellularLocation>
</comment>
<evidence type="ECO:0000313" key="10">
    <source>
        <dbReference type="Proteomes" id="UP000316649"/>
    </source>
</evidence>
<evidence type="ECO:0000256" key="5">
    <source>
        <dbReference type="ARBA" id="ARBA00022692"/>
    </source>
</evidence>
<feature type="transmembrane region" description="Helical" evidence="8">
    <location>
        <begin position="76"/>
        <end position="95"/>
    </location>
</feature>
<evidence type="ECO:0000256" key="2">
    <source>
        <dbReference type="ARBA" id="ARBA00009142"/>
    </source>
</evidence>
<evidence type="ECO:0000256" key="8">
    <source>
        <dbReference type="RuleBase" id="RU363041"/>
    </source>
</evidence>
<feature type="transmembrane region" description="Helical" evidence="8">
    <location>
        <begin position="6"/>
        <end position="24"/>
    </location>
</feature>
<evidence type="ECO:0000256" key="4">
    <source>
        <dbReference type="ARBA" id="ARBA00022475"/>
    </source>
</evidence>
<dbReference type="OrthoDB" id="5801432at2"/>
<dbReference type="PANTHER" id="PTHR30269:SF32">
    <property type="entry name" value="MEMBRANE TRANSPORTER PROTEIN-RELATED"/>
    <property type="match status" value="1"/>
</dbReference>
<dbReference type="Pfam" id="PF01925">
    <property type="entry name" value="TauE"/>
    <property type="match status" value="1"/>
</dbReference>
<proteinExistence type="inferred from homology"/>
<protein>
    <recommendedName>
        <fullName evidence="8">Probable membrane transporter protein</fullName>
    </recommendedName>
</protein>
<dbReference type="Proteomes" id="UP000316649">
    <property type="component" value="Unassembled WGS sequence"/>
</dbReference>
<sequence>MDMEAFGLAQYIYAFIVLAVAYFVRGIAGFGSGLIAIPLLLIWFPLLVAVPLVVALDYLASASQGIKDKKAIQWHEIWPLLPFALIGMAAAIFLLKTIDAQLLLKAVAVFIILYALYSLIGKNPQSVHSRWWAIPAGSLGGLIGTTFGTGGPFYVVYLQMRKLDKTQFRATFATLFLLDGANRLAVYLFSGILTTQFLKMLAMGLPVMMIGIYLGGRAHTSISQDHFRHGIGILLICSGIALLIR</sequence>
<comment type="similarity">
    <text evidence="2 8">Belongs to the 4-toluene sulfonate uptake permease (TSUP) (TC 2.A.102) family.</text>
</comment>
<evidence type="ECO:0000256" key="3">
    <source>
        <dbReference type="ARBA" id="ARBA00022448"/>
    </source>
</evidence>
<evidence type="ECO:0000256" key="7">
    <source>
        <dbReference type="ARBA" id="ARBA00023136"/>
    </source>
</evidence>
<dbReference type="EMBL" id="VMNH01000031">
    <property type="protein sequence ID" value="TVO69533.1"/>
    <property type="molecule type" value="Genomic_DNA"/>
</dbReference>
<keyword evidence="5 8" id="KW-0812">Transmembrane</keyword>
<keyword evidence="7 8" id="KW-0472">Membrane</keyword>
<name>A0A558DLM4_9GAMM</name>
<reference evidence="9 10" key="1">
    <citation type="submission" date="2019-07" db="EMBL/GenBank/DDBJ databases">
        <title>The pathways for chlorine oxyanion respiration interact through the shared metabolite chlorate.</title>
        <authorList>
            <person name="Barnum T.P."/>
            <person name="Cheng Y."/>
            <person name="Hill K.A."/>
            <person name="Lucas L.N."/>
            <person name="Carlson H.K."/>
            <person name="Coates J.D."/>
        </authorList>
    </citation>
    <scope>NUCLEOTIDE SEQUENCE [LARGE SCALE GENOMIC DNA]</scope>
    <source>
        <strain evidence="9 10">BK-1</strain>
    </source>
</reference>